<feature type="compositionally biased region" description="Low complexity" evidence="1">
    <location>
        <begin position="16"/>
        <end position="33"/>
    </location>
</feature>
<gene>
    <name evidence="2" type="ORF">M407DRAFT_153767</name>
</gene>
<feature type="region of interest" description="Disordered" evidence="1">
    <location>
        <begin position="16"/>
        <end position="73"/>
    </location>
</feature>
<dbReference type="Proteomes" id="UP000054248">
    <property type="component" value="Unassembled WGS sequence"/>
</dbReference>
<accession>A0A0C3QFX5</accession>
<evidence type="ECO:0000313" key="2">
    <source>
        <dbReference type="EMBL" id="KIO30395.1"/>
    </source>
</evidence>
<keyword evidence="3" id="KW-1185">Reference proteome</keyword>
<proteinExistence type="predicted"/>
<evidence type="ECO:0000256" key="1">
    <source>
        <dbReference type="SAM" id="MobiDB-lite"/>
    </source>
</evidence>
<sequence length="73" mass="8235">MKRKYLCYTRRRGDRQFCPSSCSSSPQAFSSPSPADPLHRRRFNMRPSSGSDDGLCFRSGLPPPPEGSFEHLT</sequence>
<organism evidence="2 3">
    <name type="scientific">Tulasnella calospora MUT 4182</name>
    <dbReference type="NCBI Taxonomy" id="1051891"/>
    <lineage>
        <taxon>Eukaryota</taxon>
        <taxon>Fungi</taxon>
        <taxon>Dikarya</taxon>
        <taxon>Basidiomycota</taxon>
        <taxon>Agaricomycotina</taxon>
        <taxon>Agaricomycetes</taxon>
        <taxon>Cantharellales</taxon>
        <taxon>Tulasnellaceae</taxon>
        <taxon>Tulasnella</taxon>
    </lineage>
</organism>
<protein>
    <submittedName>
        <fullName evidence="2">Uncharacterized protein</fullName>
    </submittedName>
</protein>
<dbReference type="EMBL" id="KN822972">
    <property type="protein sequence ID" value="KIO30395.1"/>
    <property type="molecule type" value="Genomic_DNA"/>
</dbReference>
<name>A0A0C3QFX5_9AGAM</name>
<reference evidence="3" key="2">
    <citation type="submission" date="2015-01" db="EMBL/GenBank/DDBJ databases">
        <title>Evolutionary Origins and Diversification of the Mycorrhizal Mutualists.</title>
        <authorList>
            <consortium name="DOE Joint Genome Institute"/>
            <consortium name="Mycorrhizal Genomics Consortium"/>
            <person name="Kohler A."/>
            <person name="Kuo A."/>
            <person name="Nagy L.G."/>
            <person name="Floudas D."/>
            <person name="Copeland A."/>
            <person name="Barry K.W."/>
            <person name="Cichocki N."/>
            <person name="Veneault-Fourrey C."/>
            <person name="LaButti K."/>
            <person name="Lindquist E.A."/>
            <person name="Lipzen A."/>
            <person name="Lundell T."/>
            <person name="Morin E."/>
            <person name="Murat C."/>
            <person name="Riley R."/>
            <person name="Ohm R."/>
            <person name="Sun H."/>
            <person name="Tunlid A."/>
            <person name="Henrissat B."/>
            <person name="Grigoriev I.V."/>
            <person name="Hibbett D.S."/>
            <person name="Martin F."/>
        </authorList>
    </citation>
    <scope>NUCLEOTIDE SEQUENCE [LARGE SCALE GENOMIC DNA]</scope>
    <source>
        <strain evidence="3">MUT 4182</strain>
    </source>
</reference>
<dbReference type="HOGENOM" id="CLU_2706622_0_0_1"/>
<reference evidence="2 3" key="1">
    <citation type="submission" date="2014-04" db="EMBL/GenBank/DDBJ databases">
        <authorList>
            <consortium name="DOE Joint Genome Institute"/>
            <person name="Kuo A."/>
            <person name="Girlanda M."/>
            <person name="Perotto S."/>
            <person name="Kohler A."/>
            <person name="Nagy L.G."/>
            <person name="Floudas D."/>
            <person name="Copeland A."/>
            <person name="Barry K.W."/>
            <person name="Cichocki N."/>
            <person name="Veneault-Fourrey C."/>
            <person name="LaButti K."/>
            <person name="Lindquist E.A."/>
            <person name="Lipzen A."/>
            <person name="Lundell T."/>
            <person name="Morin E."/>
            <person name="Murat C."/>
            <person name="Sun H."/>
            <person name="Tunlid A."/>
            <person name="Henrissat B."/>
            <person name="Grigoriev I.V."/>
            <person name="Hibbett D.S."/>
            <person name="Martin F."/>
            <person name="Nordberg H.P."/>
            <person name="Cantor M.N."/>
            <person name="Hua S.X."/>
        </authorList>
    </citation>
    <scope>NUCLEOTIDE SEQUENCE [LARGE SCALE GENOMIC DNA]</scope>
    <source>
        <strain evidence="2 3">MUT 4182</strain>
    </source>
</reference>
<dbReference type="AlphaFoldDB" id="A0A0C3QFX5"/>
<evidence type="ECO:0000313" key="3">
    <source>
        <dbReference type="Proteomes" id="UP000054248"/>
    </source>
</evidence>